<gene>
    <name evidence="5" type="primary">rps18</name>
</gene>
<organism evidence="5">
    <name type="scientific">uncultured Pelagomonas</name>
    <dbReference type="NCBI Taxonomy" id="660917"/>
    <lineage>
        <taxon>Eukaryota</taxon>
        <taxon>Sar</taxon>
        <taxon>Stramenopiles</taxon>
        <taxon>Ochrophyta</taxon>
        <taxon>Pelagophyceae</taxon>
        <taxon>Pelagomonadales</taxon>
        <taxon>Pelagomonadaceae</taxon>
        <taxon>Pelagomonas</taxon>
        <taxon>environmental samples</taxon>
    </lineage>
</organism>
<reference evidence="5" key="1">
    <citation type="journal article" date="2012" name="Curr. Biol.">
        <title>Global distribution of a wild alga revealed by targeted metagenomics.</title>
        <authorList>
            <person name="Worden A.Z."/>
            <person name="Janouskovec J."/>
            <person name="McRose D."/>
            <person name="Engman A."/>
            <person name="Welsh R.M."/>
            <person name="Malfatti S."/>
            <person name="Tringe S.G."/>
            <person name="Keeling P.J."/>
        </authorList>
    </citation>
    <scope>NUCLEOTIDE SEQUENCE</scope>
</reference>
<dbReference type="GO" id="GO:0006412">
    <property type="term" value="P:translation"/>
    <property type="evidence" value="ECO:0007669"/>
    <property type="project" value="InterPro"/>
</dbReference>
<proteinExistence type="inferred from homology"/>
<comment type="similarity">
    <text evidence="1 4">Belongs to the bacterial ribosomal protein bS18 family.</text>
</comment>
<evidence type="ECO:0000256" key="2">
    <source>
        <dbReference type="ARBA" id="ARBA00022980"/>
    </source>
</evidence>
<dbReference type="EMBL" id="JX297813">
    <property type="protein sequence ID" value="AFR24753.1"/>
    <property type="molecule type" value="Genomic_DNA"/>
</dbReference>
<keyword evidence="2 4" id="KW-0689">Ribosomal protein</keyword>
<evidence type="ECO:0000256" key="3">
    <source>
        <dbReference type="ARBA" id="ARBA00023274"/>
    </source>
</evidence>
<dbReference type="HAMAP" id="MF_00270">
    <property type="entry name" value="Ribosomal_bS18"/>
    <property type="match status" value="1"/>
</dbReference>
<keyword evidence="5" id="KW-0934">Plastid</keyword>
<sequence>MSEQLEKEVKNFDFVDIETLNVYLDDQKRILPRRVTELSIRNQRRLTKAVKRARLLGLLPFTVQAEY</sequence>
<evidence type="ECO:0000256" key="1">
    <source>
        <dbReference type="ARBA" id="ARBA00005589"/>
    </source>
</evidence>
<dbReference type="GO" id="GO:0005840">
    <property type="term" value="C:ribosome"/>
    <property type="evidence" value="ECO:0007669"/>
    <property type="project" value="UniProtKB-KW"/>
</dbReference>
<dbReference type="PANTHER" id="PTHR13479">
    <property type="entry name" value="30S RIBOSOMAL PROTEIN S18"/>
    <property type="match status" value="1"/>
</dbReference>
<evidence type="ECO:0000256" key="4">
    <source>
        <dbReference type="RuleBase" id="RU003910"/>
    </source>
</evidence>
<dbReference type="PANTHER" id="PTHR13479:SF40">
    <property type="entry name" value="SMALL RIBOSOMAL SUBUNIT PROTEIN BS18M"/>
    <property type="match status" value="1"/>
</dbReference>
<dbReference type="PRINTS" id="PR00974">
    <property type="entry name" value="RIBOSOMALS18"/>
</dbReference>
<dbReference type="GO" id="GO:1990904">
    <property type="term" value="C:ribonucleoprotein complex"/>
    <property type="evidence" value="ECO:0007669"/>
    <property type="project" value="UniProtKB-KW"/>
</dbReference>
<dbReference type="NCBIfam" id="TIGR00165">
    <property type="entry name" value="S18"/>
    <property type="match status" value="1"/>
</dbReference>
<protein>
    <submittedName>
        <fullName evidence="5">30S ribosomal protein S18</fullName>
    </submittedName>
</protein>
<dbReference type="Gene3D" id="4.10.640.10">
    <property type="entry name" value="Ribosomal protein S18"/>
    <property type="match status" value="1"/>
</dbReference>
<evidence type="ECO:0000313" key="5">
    <source>
        <dbReference type="EMBL" id="AFR24753.1"/>
    </source>
</evidence>
<dbReference type="InterPro" id="IPR001648">
    <property type="entry name" value="Ribosomal_bS18"/>
</dbReference>
<dbReference type="GO" id="GO:0070181">
    <property type="term" value="F:small ribosomal subunit rRNA binding"/>
    <property type="evidence" value="ECO:0007669"/>
    <property type="project" value="TreeGrafter"/>
</dbReference>
<name>J9QLS3_9STRA</name>
<dbReference type="AlphaFoldDB" id="J9QLS3"/>
<keyword evidence="3 4" id="KW-0687">Ribonucleoprotein</keyword>
<dbReference type="InterPro" id="IPR036870">
    <property type="entry name" value="Ribosomal_bS18_sf"/>
</dbReference>
<dbReference type="SUPFAM" id="SSF46911">
    <property type="entry name" value="Ribosomal protein S18"/>
    <property type="match status" value="1"/>
</dbReference>
<geneLocation type="plastid" evidence="5"/>
<dbReference type="GO" id="GO:0003735">
    <property type="term" value="F:structural constituent of ribosome"/>
    <property type="evidence" value="ECO:0007669"/>
    <property type="project" value="InterPro"/>
</dbReference>
<dbReference type="Pfam" id="PF01084">
    <property type="entry name" value="Ribosomal_S18"/>
    <property type="match status" value="1"/>
</dbReference>
<accession>J9QLS3</accession>